<dbReference type="Pfam" id="PF25042">
    <property type="entry name" value="DUF7787"/>
    <property type="match status" value="1"/>
</dbReference>
<dbReference type="OrthoDB" id="692230at2759"/>
<keyword evidence="2" id="KW-1133">Transmembrane helix</keyword>
<feature type="transmembrane region" description="Helical" evidence="2">
    <location>
        <begin position="50"/>
        <end position="69"/>
    </location>
</feature>
<evidence type="ECO:0000256" key="2">
    <source>
        <dbReference type="SAM" id="Phobius"/>
    </source>
</evidence>
<evidence type="ECO:0000313" key="5">
    <source>
        <dbReference type="RefSeq" id="XP_017696821.2"/>
    </source>
</evidence>
<organism evidence="4 5">
    <name type="scientific">Phoenix dactylifera</name>
    <name type="common">Date palm</name>
    <dbReference type="NCBI Taxonomy" id="42345"/>
    <lineage>
        <taxon>Eukaryota</taxon>
        <taxon>Viridiplantae</taxon>
        <taxon>Streptophyta</taxon>
        <taxon>Embryophyta</taxon>
        <taxon>Tracheophyta</taxon>
        <taxon>Spermatophyta</taxon>
        <taxon>Magnoliopsida</taxon>
        <taxon>Liliopsida</taxon>
        <taxon>Arecaceae</taxon>
        <taxon>Coryphoideae</taxon>
        <taxon>Phoeniceae</taxon>
        <taxon>Phoenix</taxon>
    </lineage>
</organism>
<dbReference type="KEGG" id="pda:103700991"/>
<dbReference type="AlphaFoldDB" id="A0A8B7MT45"/>
<proteinExistence type="predicted"/>
<keyword evidence="2" id="KW-0812">Transmembrane</keyword>
<dbReference type="RefSeq" id="XP_017696821.2">
    <property type="nucleotide sequence ID" value="XM_017841332.3"/>
</dbReference>
<evidence type="ECO:0000256" key="1">
    <source>
        <dbReference type="SAM" id="MobiDB-lite"/>
    </source>
</evidence>
<dbReference type="GeneID" id="103700991"/>
<feature type="compositionally biased region" description="Pro residues" evidence="1">
    <location>
        <begin position="221"/>
        <end position="231"/>
    </location>
</feature>
<reference evidence="5" key="2">
    <citation type="submission" date="2025-08" db="UniProtKB">
        <authorList>
            <consortium name="RefSeq"/>
        </authorList>
    </citation>
    <scope>IDENTIFICATION</scope>
    <source>
        <tissue evidence="5">Young leaves</tissue>
    </source>
</reference>
<evidence type="ECO:0000259" key="3">
    <source>
        <dbReference type="Pfam" id="PF25042"/>
    </source>
</evidence>
<keyword evidence="4" id="KW-1185">Reference proteome</keyword>
<protein>
    <submittedName>
        <fullName evidence="5">Uncharacterized protein LOC103700991 isoform X1</fullName>
    </submittedName>
</protein>
<accession>A0A8B7MT45</accession>
<dbReference type="Proteomes" id="UP000228380">
    <property type="component" value="Chromosome 3"/>
</dbReference>
<dbReference type="PANTHER" id="PTHR35096">
    <property type="entry name" value="BNAA08G28570D PROTEIN"/>
    <property type="match status" value="1"/>
</dbReference>
<name>A0A8B7MT45_PHODC</name>
<dbReference type="InterPro" id="IPR056689">
    <property type="entry name" value="DUF7787"/>
</dbReference>
<reference evidence="4" key="1">
    <citation type="journal article" date="2019" name="Nat. Commun.">
        <title>Genome-wide association mapping of date palm fruit traits.</title>
        <authorList>
            <person name="Hazzouri K.M."/>
            <person name="Gros-Balthazard M."/>
            <person name="Flowers J.M."/>
            <person name="Copetti D."/>
            <person name="Lemansour A."/>
            <person name="Lebrun M."/>
            <person name="Masmoudi K."/>
            <person name="Ferrand S."/>
            <person name="Dhar M.I."/>
            <person name="Fresquez Z.A."/>
            <person name="Rosas U."/>
            <person name="Zhang J."/>
            <person name="Talag J."/>
            <person name="Lee S."/>
            <person name="Kudrna D."/>
            <person name="Powell R.F."/>
            <person name="Leitch I.J."/>
            <person name="Krueger R.R."/>
            <person name="Wing R.A."/>
            <person name="Amiri K.M.A."/>
            <person name="Purugganan M.D."/>
        </authorList>
    </citation>
    <scope>NUCLEOTIDE SEQUENCE [LARGE SCALE GENOMIC DNA]</scope>
    <source>
        <strain evidence="4">cv. Khalas</strain>
    </source>
</reference>
<feature type="region of interest" description="Disordered" evidence="1">
    <location>
        <begin position="212"/>
        <end position="241"/>
    </location>
</feature>
<sequence>MKSETRITPEQYLHFYEDPWRSNLIRAHLNQIIVMHGFIKLHNVPKVSTSLSMFLFLFNTLVFGFGLGFRTPSVFSCVQVLMQESLGSIELIPPTRSTLDEDISSGALLTMAEVAEDLAALGWNECAVRSLWTLKPAADLEHFTAAESDLPFIAASSTADQLPRPQPCPRRRRLRERFRAPPAGFVIMGRRPRSKRKRVSINAVTAADLFATSSPSTASSFPPPPSTPPPGLRSHRRPRHR</sequence>
<dbReference type="PANTHER" id="PTHR35096:SF8">
    <property type="entry name" value="OS03G0308600 PROTEIN"/>
    <property type="match status" value="1"/>
</dbReference>
<gene>
    <name evidence="5" type="primary">LOC103700991</name>
</gene>
<evidence type="ECO:0000313" key="4">
    <source>
        <dbReference type="Proteomes" id="UP000228380"/>
    </source>
</evidence>
<feature type="domain" description="DUF7787" evidence="3">
    <location>
        <begin position="4"/>
        <end position="46"/>
    </location>
</feature>
<keyword evidence="2" id="KW-0472">Membrane</keyword>